<dbReference type="Gene3D" id="3.10.290.10">
    <property type="entry name" value="RNA-binding S4 domain"/>
    <property type="match status" value="1"/>
</dbReference>
<dbReference type="SUPFAM" id="SSF55120">
    <property type="entry name" value="Pseudouridine synthase"/>
    <property type="match status" value="1"/>
</dbReference>
<evidence type="ECO:0000256" key="7">
    <source>
        <dbReference type="RuleBase" id="RU362028"/>
    </source>
</evidence>
<evidence type="ECO:0000256" key="4">
    <source>
        <dbReference type="ARBA" id="ARBA00023235"/>
    </source>
</evidence>
<dbReference type="InterPro" id="IPR006224">
    <property type="entry name" value="PsdUridine_synth_RluA-like_CS"/>
</dbReference>
<dbReference type="InterPro" id="IPR036986">
    <property type="entry name" value="S4_RNA-bd_sf"/>
</dbReference>
<dbReference type="InterPro" id="IPR020103">
    <property type="entry name" value="PsdUridine_synth_cat_dom_sf"/>
</dbReference>
<comment type="similarity">
    <text evidence="3 7">Belongs to the pseudouridine synthase RluA family.</text>
</comment>
<keyword evidence="10" id="KW-1185">Reference proteome</keyword>
<comment type="catalytic activity">
    <reaction evidence="1">
        <text>uridine(955/2504/2580) in 23S rRNA = pseudouridine(955/2504/2580) in 23S rRNA</text>
        <dbReference type="Rhea" id="RHEA:42528"/>
        <dbReference type="Rhea" id="RHEA-COMP:10099"/>
        <dbReference type="Rhea" id="RHEA-COMP:10100"/>
        <dbReference type="ChEBI" id="CHEBI:65314"/>
        <dbReference type="ChEBI" id="CHEBI:65315"/>
        <dbReference type="EC" id="5.4.99.24"/>
    </reaction>
</comment>
<dbReference type="InterPro" id="IPR050188">
    <property type="entry name" value="RluA_PseudoU_synthase"/>
</dbReference>
<evidence type="ECO:0000256" key="1">
    <source>
        <dbReference type="ARBA" id="ARBA00000381"/>
    </source>
</evidence>
<dbReference type="InterPro" id="IPR006225">
    <property type="entry name" value="PsdUridine_synth_RluC/D"/>
</dbReference>
<keyword evidence="6" id="KW-0694">RNA-binding</keyword>
<proteinExistence type="inferred from homology"/>
<organism evidence="9 10">
    <name type="scientific">Candidatus Bandiella euplotis</name>
    <dbReference type="NCBI Taxonomy" id="1664265"/>
    <lineage>
        <taxon>Bacteria</taxon>
        <taxon>Pseudomonadati</taxon>
        <taxon>Pseudomonadota</taxon>
        <taxon>Alphaproteobacteria</taxon>
        <taxon>Rickettsiales</taxon>
        <taxon>Candidatus Midichloriaceae</taxon>
        <taxon>Candidatus Bandiella</taxon>
    </lineage>
</organism>
<comment type="function">
    <text evidence="2">Responsible for synthesis of pseudouridine from uracil at positions 955, 2504 and 2580 in 23S ribosomal RNA.</text>
</comment>
<dbReference type="EMBL" id="CP110820">
    <property type="protein sequence ID" value="WPX96523.1"/>
    <property type="molecule type" value="Genomic_DNA"/>
</dbReference>
<dbReference type="PANTHER" id="PTHR21600">
    <property type="entry name" value="MITOCHONDRIAL RNA PSEUDOURIDINE SYNTHASE"/>
    <property type="match status" value="1"/>
</dbReference>
<dbReference type="Pfam" id="PF00849">
    <property type="entry name" value="PseudoU_synth_2"/>
    <property type="match status" value="1"/>
</dbReference>
<feature type="domain" description="RNA-binding S4" evidence="8">
    <location>
        <begin position="18"/>
        <end position="80"/>
    </location>
</feature>
<evidence type="ECO:0000313" key="10">
    <source>
        <dbReference type="Proteomes" id="UP001327219"/>
    </source>
</evidence>
<dbReference type="Gene3D" id="3.30.2350.10">
    <property type="entry name" value="Pseudouridine synthase"/>
    <property type="match status" value="1"/>
</dbReference>
<dbReference type="PROSITE" id="PS01129">
    <property type="entry name" value="PSI_RLU"/>
    <property type="match status" value="1"/>
</dbReference>
<reference evidence="9 10" key="1">
    <citation type="submission" date="2022-11" db="EMBL/GenBank/DDBJ databases">
        <title>Host association and intracellularity evolved multiple times independently in the Rickettsiales.</title>
        <authorList>
            <person name="Castelli M."/>
            <person name="Nardi T."/>
            <person name="Gammuto L."/>
            <person name="Bellinzona G."/>
            <person name="Sabaneyeva E."/>
            <person name="Potekhin A."/>
            <person name="Serra V."/>
            <person name="Petroni G."/>
            <person name="Sassera D."/>
        </authorList>
    </citation>
    <scope>NUCLEOTIDE SEQUENCE [LARGE SCALE GENOMIC DNA]</scope>
    <source>
        <strain evidence="9 10">NDG2</strain>
    </source>
</reference>
<dbReference type="SMART" id="SM00363">
    <property type="entry name" value="S4"/>
    <property type="match status" value="1"/>
</dbReference>
<dbReference type="RefSeq" id="WP_323733294.1">
    <property type="nucleotide sequence ID" value="NZ_CP110820.1"/>
</dbReference>
<keyword evidence="4 7" id="KW-0413">Isomerase</keyword>
<evidence type="ECO:0000313" key="9">
    <source>
        <dbReference type="EMBL" id="WPX96523.1"/>
    </source>
</evidence>
<dbReference type="InterPro" id="IPR002942">
    <property type="entry name" value="S4_RNA-bd"/>
</dbReference>
<evidence type="ECO:0000256" key="3">
    <source>
        <dbReference type="ARBA" id="ARBA00010876"/>
    </source>
</evidence>
<evidence type="ECO:0000256" key="6">
    <source>
        <dbReference type="PROSITE-ProRule" id="PRU00182"/>
    </source>
</evidence>
<protein>
    <recommendedName>
        <fullName evidence="7">Pseudouridine synthase</fullName>
        <ecNumber evidence="7">5.4.99.-</ecNumber>
    </recommendedName>
</protein>
<dbReference type="SUPFAM" id="SSF55174">
    <property type="entry name" value="Alpha-L RNA-binding motif"/>
    <property type="match status" value="1"/>
</dbReference>
<dbReference type="NCBIfam" id="TIGR00005">
    <property type="entry name" value="rluA_subfam"/>
    <property type="match status" value="1"/>
</dbReference>
<dbReference type="CDD" id="cd02869">
    <property type="entry name" value="PseudoU_synth_RluA_like"/>
    <property type="match status" value="1"/>
</dbReference>
<evidence type="ECO:0000259" key="8">
    <source>
        <dbReference type="SMART" id="SM00363"/>
    </source>
</evidence>
<sequence length="324" mass="36582">MAEGEIYSFEVKEGEGGERIDKYITSQLGGRTRSQIQFLILNSSVYLNNNVEKNCGKKIKCGDRINLTIHSKPTTLKPYHINLDVVYEDEDLLVINKPAGLTVHPGANTQNDTLANALIAQFENLSSASGETRPGIVHRLDKNTSGLMLVAKNNETHLYLCGQIMERKVKRKYLALTYGVPNPVMGQIATNIAPCKKDPTKMRVVGGAVGKIAVTNYRVLKVFENRMFSLVECELETGRTHQIRVHMKYKNNPIVGDQKYAIYYNFNVGIVSSQVVEEIRLLGRQALHAHQLMFYHPKTQKPMIFEIPIDRKIKSLIDLLQVDR</sequence>
<dbReference type="Proteomes" id="UP001327219">
    <property type="component" value="Chromosome"/>
</dbReference>
<dbReference type="PANTHER" id="PTHR21600:SF44">
    <property type="entry name" value="RIBOSOMAL LARGE SUBUNIT PSEUDOURIDINE SYNTHASE D"/>
    <property type="match status" value="1"/>
</dbReference>
<comment type="catalytic activity">
    <reaction evidence="5">
        <text>uridine(1911/1915/1917) in 23S rRNA = pseudouridine(1911/1915/1917) in 23S rRNA</text>
        <dbReference type="Rhea" id="RHEA:42524"/>
        <dbReference type="Rhea" id="RHEA-COMP:10097"/>
        <dbReference type="Rhea" id="RHEA-COMP:10098"/>
        <dbReference type="ChEBI" id="CHEBI:65314"/>
        <dbReference type="ChEBI" id="CHEBI:65315"/>
        <dbReference type="EC" id="5.4.99.23"/>
    </reaction>
</comment>
<dbReference type="PROSITE" id="PS50889">
    <property type="entry name" value="S4"/>
    <property type="match status" value="1"/>
</dbReference>
<dbReference type="InterPro" id="IPR006145">
    <property type="entry name" value="PsdUridine_synth_RsuA/RluA"/>
</dbReference>
<evidence type="ECO:0000256" key="2">
    <source>
        <dbReference type="ARBA" id="ARBA00002876"/>
    </source>
</evidence>
<comment type="catalytic activity">
    <reaction evidence="7">
        <text>a uridine in RNA = a pseudouridine in RNA</text>
        <dbReference type="Rhea" id="RHEA:48348"/>
        <dbReference type="Rhea" id="RHEA-COMP:12068"/>
        <dbReference type="Rhea" id="RHEA-COMP:12069"/>
        <dbReference type="ChEBI" id="CHEBI:65314"/>
        <dbReference type="ChEBI" id="CHEBI:65315"/>
    </reaction>
</comment>
<evidence type="ECO:0000256" key="5">
    <source>
        <dbReference type="ARBA" id="ARBA00036882"/>
    </source>
</evidence>
<dbReference type="EC" id="5.4.99.-" evidence="7"/>
<dbReference type="CDD" id="cd00165">
    <property type="entry name" value="S4"/>
    <property type="match status" value="1"/>
</dbReference>
<name>A0ABZ0UP95_9RICK</name>
<gene>
    <name evidence="9" type="ORF">Bandiella_00639</name>
</gene>
<accession>A0ABZ0UP95</accession>